<evidence type="ECO:0000313" key="2">
    <source>
        <dbReference type="Proteomes" id="UP000014803"/>
    </source>
</evidence>
<sequence>MQRRTRRLEGDLHIDPPVSAARAPLVASRVAGLYAIAPARRRRAARRLG</sequence>
<dbReference type="EMBL" id="CP003969">
    <property type="protein sequence ID" value="AGP40394.1"/>
    <property type="molecule type" value="Genomic_DNA"/>
</dbReference>
<evidence type="ECO:0000313" key="1">
    <source>
        <dbReference type="EMBL" id="AGP40394.1"/>
    </source>
</evidence>
<reference evidence="1 2" key="1">
    <citation type="journal article" date="2013" name="Sci. Rep.">
        <title>Extraordinary expansion of a Sorangium cellulosum genome from an alkaline milieu.</title>
        <authorList>
            <person name="Han K."/>
            <person name="Li Z.F."/>
            <person name="Peng R."/>
            <person name="Zhu L.P."/>
            <person name="Zhou T."/>
            <person name="Wang L.G."/>
            <person name="Li S.G."/>
            <person name="Zhang X.B."/>
            <person name="Hu W."/>
            <person name="Wu Z.H."/>
            <person name="Qin N."/>
            <person name="Li Y.Z."/>
        </authorList>
    </citation>
    <scope>NUCLEOTIDE SEQUENCE [LARGE SCALE GENOMIC DNA]</scope>
    <source>
        <strain evidence="1 2">So0157-2</strain>
    </source>
</reference>
<dbReference type="PATRIC" id="fig|1254432.3.peg.9352"/>
<organism evidence="1 2">
    <name type="scientific">Sorangium cellulosum So0157-2</name>
    <dbReference type="NCBI Taxonomy" id="1254432"/>
    <lineage>
        <taxon>Bacteria</taxon>
        <taxon>Pseudomonadati</taxon>
        <taxon>Myxococcota</taxon>
        <taxon>Polyangia</taxon>
        <taxon>Polyangiales</taxon>
        <taxon>Polyangiaceae</taxon>
        <taxon>Sorangium</taxon>
    </lineage>
</organism>
<dbReference type="Proteomes" id="UP000014803">
    <property type="component" value="Chromosome"/>
</dbReference>
<accession>S4Y6C2</accession>
<gene>
    <name evidence="1" type="ORF">SCE1572_41365</name>
</gene>
<protein>
    <submittedName>
        <fullName evidence="1">Uncharacterized protein</fullName>
    </submittedName>
</protein>
<name>S4Y6C2_SORCE</name>
<dbReference type="HOGENOM" id="CLU_3140775_0_0_7"/>
<proteinExistence type="predicted"/>
<dbReference type="AlphaFoldDB" id="S4Y6C2"/>
<dbReference type="STRING" id="1254432.SCE1572_41365"/>
<dbReference type="KEGG" id="scu:SCE1572_41365"/>